<feature type="compositionally biased region" description="Low complexity" evidence="1">
    <location>
        <begin position="412"/>
        <end position="444"/>
    </location>
</feature>
<proteinExistence type="predicted"/>
<dbReference type="Proteomes" id="UP000503349">
    <property type="component" value="Chromosome 7"/>
</dbReference>
<sequence length="521" mass="53181">MGCSSSSAQTVDQEKRPGTKPEDSNGDTVAVRNGIIAEDAQTIEDQMQLPVQTALPDDLQLGIDNEAGAVLVAQEAKEDLFSVEDLLAAPEKPAPEAPFAATEEVFTEPEAALVAVEALSPVGEVSPVETEVNALVEATGEGPDVKNVAAVQGEAPVVVEVTPLEPAVTEQAKAAVVVEEEANLETEVNALVEATGEGPDVKNVAAVQGEAPVVVEVTPLEPAVTEQAKAAVVVEEEANLETEVNALVEATGEGPDVKNVAAVQGEAPVVVEVTPLEPAVTEQAKAAMVVEEEANLGADVPAESAAPMEAEIASTPAESREQSEISEQASNQAAAPNLGPHDASASSEYFAPAEAEIAVIDAKIAEATLPEMPPLIPVTVEAQAESQPDVKDVLEPPVAPAETSPSEEAPCSTETTLTPAPEAESAAGDDAAAVAQVVEATASTPAVSETPAEVIPEASPADTTSESILDNTAPADATPATSESISAPDPAADPAHELLPEVLSVEEASQETESEKTRNED</sequence>
<feature type="compositionally biased region" description="Polar residues" evidence="1">
    <location>
        <begin position="1"/>
        <end position="11"/>
    </location>
</feature>
<evidence type="ECO:0000313" key="2">
    <source>
        <dbReference type="EMBL" id="KAF3691541.1"/>
    </source>
</evidence>
<feature type="region of interest" description="Disordered" evidence="1">
    <location>
        <begin position="1"/>
        <end position="29"/>
    </location>
</feature>
<feature type="compositionally biased region" description="Low complexity" evidence="1">
    <location>
        <begin position="472"/>
        <end position="493"/>
    </location>
</feature>
<feature type="region of interest" description="Disordered" evidence="1">
    <location>
        <begin position="378"/>
        <end position="521"/>
    </location>
</feature>
<feature type="compositionally biased region" description="Polar residues" evidence="1">
    <location>
        <begin position="325"/>
        <end position="334"/>
    </location>
</feature>
<feature type="compositionally biased region" description="Polar residues" evidence="1">
    <location>
        <begin position="461"/>
        <end position="470"/>
    </location>
</feature>
<feature type="compositionally biased region" description="Basic and acidic residues" evidence="1">
    <location>
        <begin position="12"/>
        <end position="23"/>
    </location>
</feature>
<reference evidence="2 3" key="1">
    <citation type="submission" date="2019-02" db="EMBL/GenBank/DDBJ databases">
        <title>Opniocepnalus argus genome.</title>
        <authorList>
            <person name="Zhou C."/>
            <person name="Xiao S."/>
        </authorList>
    </citation>
    <scope>NUCLEOTIDE SEQUENCE [LARGE SCALE GENOMIC DNA]</scope>
    <source>
        <strain evidence="2">OARG1902GOOAL</strain>
        <tissue evidence="2">Muscle</tissue>
    </source>
</reference>
<accession>A0A6G1PMI3</accession>
<evidence type="ECO:0000256" key="1">
    <source>
        <dbReference type="SAM" id="MobiDB-lite"/>
    </source>
</evidence>
<evidence type="ECO:0000313" key="3">
    <source>
        <dbReference type="Proteomes" id="UP000503349"/>
    </source>
</evidence>
<name>A0A6G1PMI3_CHAAH</name>
<gene>
    <name evidence="2" type="ORF">EXN66_Car007216</name>
</gene>
<organism evidence="2 3">
    <name type="scientific">Channa argus</name>
    <name type="common">Northern snakehead</name>
    <name type="synonym">Ophicephalus argus</name>
    <dbReference type="NCBI Taxonomy" id="215402"/>
    <lineage>
        <taxon>Eukaryota</taxon>
        <taxon>Metazoa</taxon>
        <taxon>Chordata</taxon>
        <taxon>Craniata</taxon>
        <taxon>Vertebrata</taxon>
        <taxon>Euteleostomi</taxon>
        <taxon>Actinopterygii</taxon>
        <taxon>Neopterygii</taxon>
        <taxon>Teleostei</taxon>
        <taxon>Neoteleostei</taxon>
        <taxon>Acanthomorphata</taxon>
        <taxon>Anabantaria</taxon>
        <taxon>Anabantiformes</taxon>
        <taxon>Channoidei</taxon>
        <taxon>Channidae</taxon>
        <taxon>Channa</taxon>
    </lineage>
</organism>
<protein>
    <submittedName>
        <fullName evidence="2">Uncharacterized protein</fullName>
    </submittedName>
</protein>
<feature type="region of interest" description="Disordered" evidence="1">
    <location>
        <begin position="300"/>
        <end position="349"/>
    </location>
</feature>
<reference evidence="3" key="2">
    <citation type="submission" date="2019-02" db="EMBL/GenBank/DDBJ databases">
        <title>Opniocepnalus argus Var Kimnra genome.</title>
        <authorList>
            <person name="Zhou C."/>
            <person name="Xiao S."/>
        </authorList>
    </citation>
    <scope>NUCLEOTIDE SEQUENCE [LARGE SCALE GENOMIC DNA]</scope>
</reference>
<dbReference type="EMBL" id="CM015718">
    <property type="protein sequence ID" value="KAF3691541.1"/>
    <property type="molecule type" value="Genomic_DNA"/>
</dbReference>
<dbReference type="AlphaFoldDB" id="A0A6G1PMI3"/>
<keyword evidence="3" id="KW-1185">Reference proteome</keyword>